<evidence type="ECO:0000256" key="2">
    <source>
        <dbReference type="ARBA" id="ARBA00004806"/>
    </source>
</evidence>
<dbReference type="EC" id="2.7.1.25" evidence="3"/>
<dbReference type="CDD" id="cd02027">
    <property type="entry name" value="APSK"/>
    <property type="match status" value="1"/>
</dbReference>
<evidence type="ECO:0000259" key="8">
    <source>
        <dbReference type="Pfam" id="PF01583"/>
    </source>
</evidence>
<evidence type="ECO:0000256" key="5">
    <source>
        <dbReference type="ARBA" id="ARBA00022741"/>
    </source>
</evidence>
<dbReference type="Pfam" id="PF01747">
    <property type="entry name" value="ATP-sulfurylase"/>
    <property type="match status" value="1"/>
</dbReference>
<reference evidence="11 12" key="1">
    <citation type="journal article" date="2016" name="Nat. Commun.">
        <title>Thousands of microbial genomes shed light on interconnected biogeochemical processes in an aquifer system.</title>
        <authorList>
            <person name="Anantharaman K."/>
            <person name="Brown C.T."/>
            <person name="Hug L.A."/>
            <person name="Sharon I."/>
            <person name="Castelle C.J."/>
            <person name="Probst A.J."/>
            <person name="Thomas B.C."/>
            <person name="Singh A."/>
            <person name="Wilkins M.J."/>
            <person name="Karaoz U."/>
            <person name="Brodie E.L."/>
            <person name="Williams K.H."/>
            <person name="Hubbard S.S."/>
            <person name="Banfield J.F."/>
        </authorList>
    </citation>
    <scope>NUCLEOTIDE SEQUENCE [LARGE SCALE GENOMIC DNA]</scope>
</reference>
<dbReference type="STRING" id="1817760.A2151_06470"/>
<dbReference type="InterPro" id="IPR024951">
    <property type="entry name" value="Sulfurylase_cat_dom"/>
</dbReference>
<dbReference type="Gene3D" id="3.10.400.10">
    <property type="entry name" value="Sulfate adenylyltransferase"/>
    <property type="match status" value="1"/>
</dbReference>
<keyword evidence="6" id="KW-0067">ATP-binding</keyword>
<dbReference type="Pfam" id="PF14306">
    <property type="entry name" value="PUA_2"/>
    <property type="match status" value="1"/>
</dbReference>
<name>A0A1F6TKC6_9PROT</name>
<organism evidence="11 12">
    <name type="scientific">Candidatus Muproteobacteria bacterium RBG_16_65_34</name>
    <dbReference type="NCBI Taxonomy" id="1817760"/>
    <lineage>
        <taxon>Bacteria</taxon>
        <taxon>Pseudomonadati</taxon>
        <taxon>Pseudomonadota</taxon>
        <taxon>Candidatus Muproteobacteria</taxon>
    </lineage>
</organism>
<dbReference type="SUPFAM" id="SSF52374">
    <property type="entry name" value="Nucleotidylyl transferase"/>
    <property type="match status" value="1"/>
</dbReference>
<dbReference type="AlphaFoldDB" id="A0A1F6TKC6"/>
<dbReference type="InterPro" id="IPR027417">
    <property type="entry name" value="P-loop_NTPase"/>
</dbReference>
<evidence type="ECO:0000259" key="10">
    <source>
        <dbReference type="Pfam" id="PF14306"/>
    </source>
</evidence>
<feature type="region of interest" description="Disordered" evidence="7">
    <location>
        <begin position="561"/>
        <end position="595"/>
    </location>
</feature>
<dbReference type="InterPro" id="IPR050512">
    <property type="entry name" value="Sulf_AdTrans/APS_kinase"/>
</dbReference>
<dbReference type="SUPFAM" id="SSF52540">
    <property type="entry name" value="P-loop containing nucleoside triphosphate hydrolases"/>
    <property type="match status" value="1"/>
</dbReference>
<comment type="caution">
    <text evidence="11">The sequence shown here is derived from an EMBL/GenBank/DDBJ whole genome shotgun (WGS) entry which is preliminary data.</text>
</comment>
<feature type="compositionally biased region" description="Basic and acidic residues" evidence="7">
    <location>
        <begin position="566"/>
        <end position="595"/>
    </location>
</feature>
<sequence>MVTPGRAQELKAASRDFPSLDLAPRELCDLELLITGAFSPLSGFMNRADYEWVCASQRLADGTLWPVPVTLGAPLNLAMKLAPGAQVALRDTEGTMIAVLTVSEIWESDRRMEAACVYGDADGAHPEASQLLSRPPYACLAGRIEAVELPTHHDFIALRHAPEALRAEHERRGVTRVMGYQPRHLMHRTHVEFTRRAILKHNAKLLVLACVGRRTLEETGHHARVRALRAALEHYPRNHAQPNLVELSARRCGPRAALLHTIVAKNFGCTHFVVEHDYADTGARASGEPLYGQYEAQEHAQEHAREIGVEIVPFQDLVYEEDHPEHFLMGRALARHGHATAKERQAQVPPERASEVARWFSYPNVLQELQKPFRGRTEQGVTIFFTGLSGSGKSTIAQVLIAKLMEFGDRPVTLLDGDAVRKHLSSELGFSREHRDINILRLGYVASLISLHRGITVCAPIAPYAATRAKVRAMVEANGGFVEVHVATPIEVCEARDRKGLYARARAGIIKEFTGVSDPYEAPMQAEVVIDTSVVTAQAAADRIIGYLIKAGHIADPAHAPAYDADGAKPHPDAAFHAEAGREQRPPHEEHAARA</sequence>
<keyword evidence="4" id="KW-0808">Transferase</keyword>
<comment type="pathway">
    <text evidence="2">Sulfur metabolism; hydrogen sulfide biosynthesis; sulfite from sulfate: step 2/3.</text>
</comment>
<dbReference type="InterPro" id="IPR002891">
    <property type="entry name" value="APS"/>
</dbReference>
<feature type="domain" description="APS kinase" evidence="8">
    <location>
        <begin position="379"/>
        <end position="531"/>
    </location>
</feature>
<dbReference type="GO" id="GO:0004020">
    <property type="term" value="F:adenylylsulfate kinase activity"/>
    <property type="evidence" value="ECO:0007669"/>
    <property type="project" value="UniProtKB-EC"/>
</dbReference>
<dbReference type="GO" id="GO:0005524">
    <property type="term" value="F:ATP binding"/>
    <property type="evidence" value="ECO:0007669"/>
    <property type="project" value="UniProtKB-KW"/>
</dbReference>
<dbReference type="PANTHER" id="PTHR42700:SF1">
    <property type="entry name" value="SULFATE ADENYLYLTRANSFERASE"/>
    <property type="match status" value="1"/>
</dbReference>
<dbReference type="SUPFAM" id="SSF88697">
    <property type="entry name" value="PUA domain-like"/>
    <property type="match status" value="1"/>
</dbReference>
<dbReference type="NCBIfam" id="NF003013">
    <property type="entry name" value="PRK03846.1"/>
    <property type="match status" value="1"/>
</dbReference>
<comment type="catalytic activity">
    <reaction evidence="1">
        <text>adenosine 5'-phosphosulfate + ATP = 3'-phosphoadenylyl sulfate + ADP + H(+)</text>
        <dbReference type="Rhea" id="RHEA:24152"/>
        <dbReference type="ChEBI" id="CHEBI:15378"/>
        <dbReference type="ChEBI" id="CHEBI:30616"/>
        <dbReference type="ChEBI" id="CHEBI:58243"/>
        <dbReference type="ChEBI" id="CHEBI:58339"/>
        <dbReference type="ChEBI" id="CHEBI:456216"/>
        <dbReference type="EC" id="2.7.1.25"/>
    </reaction>
</comment>
<feature type="domain" description="ATP-sulfurylase PUA-like" evidence="10">
    <location>
        <begin position="5"/>
        <end position="148"/>
    </location>
</feature>
<dbReference type="InterPro" id="IPR025980">
    <property type="entry name" value="ATP-Sase_PUA-like_dom"/>
</dbReference>
<dbReference type="NCBIfam" id="NF004040">
    <property type="entry name" value="PRK05537.1"/>
    <property type="match status" value="1"/>
</dbReference>
<dbReference type="EMBL" id="MFSU01000101">
    <property type="protein sequence ID" value="OGI45584.1"/>
    <property type="molecule type" value="Genomic_DNA"/>
</dbReference>
<protein>
    <recommendedName>
        <fullName evidence="3">adenylyl-sulfate kinase</fullName>
        <ecNumber evidence="3">2.7.1.25</ecNumber>
    </recommendedName>
</protein>
<evidence type="ECO:0000259" key="9">
    <source>
        <dbReference type="Pfam" id="PF01747"/>
    </source>
</evidence>
<dbReference type="InterPro" id="IPR014729">
    <property type="entry name" value="Rossmann-like_a/b/a_fold"/>
</dbReference>
<evidence type="ECO:0000256" key="4">
    <source>
        <dbReference type="ARBA" id="ARBA00022679"/>
    </source>
</evidence>
<evidence type="ECO:0000313" key="12">
    <source>
        <dbReference type="Proteomes" id="UP000178885"/>
    </source>
</evidence>
<dbReference type="GO" id="GO:0005737">
    <property type="term" value="C:cytoplasm"/>
    <property type="evidence" value="ECO:0007669"/>
    <property type="project" value="TreeGrafter"/>
</dbReference>
<proteinExistence type="predicted"/>
<evidence type="ECO:0000313" key="11">
    <source>
        <dbReference type="EMBL" id="OGI45584.1"/>
    </source>
</evidence>
<dbReference type="PANTHER" id="PTHR42700">
    <property type="entry name" value="SULFATE ADENYLYLTRANSFERASE"/>
    <property type="match status" value="1"/>
</dbReference>
<dbReference type="GO" id="GO:0019379">
    <property type="term" value="P:sulfate assimilation, phosphoadenylyl sulfate reduction by phosphoadenylyl-sulfate reductase (thioredoxin)"/>
    <property type="evidence" value="ECO:0007669"/>
    <property type="project" value="TreeGrafter"/>
</dbReference>
<dbReference type="FunFam" id="3.40.50.300:FF:000802">
    <property type="entry name" value="Sulfate adenylyltransferase"/>
    <property type="match status" value="1"/>
</dbReference>
<keyword evidence="5" id="KW-0547">Nucleotide-binding</keyword>
<keyword evidence="11" id="KW-0418">Kinase</keyword>
<evidence type="ECO:0000256" key="6">
    <source>
        <dbReference type="ARBA" id="ARBA00022840"/>
    </source>
</evidence>
<dbReference type="InterPro" id="IPR015947">
    <property type="entry name" value="PUA-like_sf"/>
</dbReference>
<dbReference type="GO" id="GO:0010134">
    <property type="term" value="P:sulfate assimilation via adenylyl sulfate reduction"/>
    <property type="evidence" value="ECO:0007669"/>
    <property type="project" value="TreeGrafter"/>
</dbReference>
<dbReference type="GO" id="GO:0004781">
    <property type="term" value="F:sulfate adenylyltransferase (ATP) activity"/>
    <property type="evidence" value="ECO:0007669"/>
    <property type="project" value="InterPro"/>
</dbReference>
<dbReference type="Proteomes" id="UP000178885">
    <property type="component" value="Unassembled WGS sequence"/>
</dbReference>
<accession>A0A1F6TKC6</accession>
<dbReference type="Gene3D" id="3.40.50.620">
    <property type="entry name" value="HUPs"/>
    <property type="match status" value="1"/>
</dbReference>
<dbReference type="InterPro" id="IPR059117">
    <property type="entry name" value="APS_kinase_dom"/>
</dbReference>
<evidence type="ECO:0000256" key="3">
    <source>
        <dbReference type="ARBA" id="ARBA00012121"/>
    </source>
</evidence>
<evidence type="ECO:0000256" key="7">
    <source>
        <dbReference type="SAM" id="MobiDB-lite"/>
    </source>
</evidence>
<dbReference type="Pfam" id="PF01583">
    <property type="entry name" value="APS_kinase"/>
    <property type="match status" value="1"/>
</dbReference>
<feature type="domain" description="Sulphate adenylyltransferase catalytic" evidence="9">
    <location>
        <begin position="158"/>
        <end position="371"/>
    </location>
</feature>
<dbReference type="Gene3D" id="3.40.50.300">
    <property type="entry name" value="P-loop containing nucleotide triphosphate hydrolases"/>
    <property type="match status" value="1"/>
</dbReference>
<dbReference type="NCBIfam" id="TIGR00455">
    <property type="entry name" value="apsK"/>
    <property type="match status" value="1"/>
</dbReference>
<evidence type="ECO:0000256" key="1">
    <source>
        <dbReference type="ARBA" id="ARBA00001823"/>
    </source>
</evidence>
<gene>
    <name evidence="11" type="ORF">A2151_06470</name>
</gene>